<dbReference type="InterPro" id="IPR035992">
    <property type="entry name" value="Ricin_B-like_lectins"/>
</dbReference>
<evidence type="ECO:0000259" key="1">
    <source>
        <dbReference type="Pfam" id="PF14200"/>
    </source>
</evidence>
<dbReference type="Gene3D" id="2.80.10.50">
    <property type="match status" value="2"/>
</dbReference>
<proteinExistence type="predicted"/>
<comment type="caution">
    <text evidence="2">The sequence shown here is derived from an EMBL/GenBank/DDBJ whole genome shotgun (WGS) entry which is preliminary data.</text>
</comment>
<evidence type="ECO:0000313" key="2">
    <source>
        <dbReference type="EMBL" id="MDI6102594.1"/>
    </source>
</evidence>
<dbReference type="PROSITE" id="PS50231">
    <property type="entry name" value="RICIN_B_LECTIN"/>
    <property type="match status" value="1"/>
</dbReference>
<gene>
    <name evidence="2" type="ORF">QLQ12_28630</name>
</gene>
<feature type="domain" description="Ricin B lectin" evidence="1">
    <location>
        <begin position="148"/>
        <end position="205"/>
    </location>
</feature>
<dbReference type="RefSeq" id="WP_282763654.1">
    <property type="nucleotide sequence ID" value="NZ_JASCTH010000020.1"/>
</dbReference>
<dbReference type="Pfam" id="PF14200">
    <property type="entry name" value="RicinB_lectin_2"/>
    <property type="match status" value="2"/>
</dbReference>
<dbReference type="SUPFAM" id="SSF50370">
    <property type="entry name" value="Ricin B-like lectins"/>
    <property type="match status" value="1"/>
</dbReference>
<dbReference type="EMBL" id="JASCTH010000020">
    <property type="protein sequence ID" value="MDI6102594.1"/>
    <property type="molecule type" value="Genomic_DNA"/>
</dbReference>
<reference evidence="2 3" key="1">
    <citation type="submission" date="2023-05" db="EMBL/GenBank/DDBJ databases">
        <title>Actinoplanes sp. NEAU-A12 genome sequencing.</title>
        <authorList>
            <person name="Wang Z.-S."/>
        </authorList>
    </citation>
    <scope>NUCLEOTIDE SEQUENCE [LARGE SCALE GENOMIC DNA]</scope>
    <source>
        <strain evidence="2 3">NEAU-A12</strain>
    </source>
</reference>
<organism evidence="2 3">
    <name type="scientific">Actinoplanes sandaracinus</name>
    <dbReference type="NCBI Taxonomy" id="3045177"/>
    <lineage>
        <taxon>Bacteria</taxon>
        <taxon>Bacillati</taxon>
        <taxon>Actinomycetota</taxon>
        <taxon>Actinomycetes</taxon>
        <taxon>Micromonosporales</taxon>
        <taxon>Micromonosporaceae</taxon>
        <taxon>Actinoplanes</taxon>
    </lineage>
</organism>
<sequence>MDAQNGHYFENGNEMVRTLRTRTRRAAATIIAGLLLATGQGIVDARSSDASAPLSEYCFEDADWYILRNYKSRKVLQPRDSVTHNGAKIVQYPERPESLSGYQYWCRISDGDYESFENVQAEKNLGIDGGSNANGAAAIQAWPTGAVNQDWLKRSTGYPAGVVALVNRKSGLCLGISGGSLNNGAQAAQFFCDGSPNQGWEIVYRLGPVRGSVNRDLTRGS</sequence>
<name>A0ABT6WS84_9ACTN</name>
<dbReference type="Proteomes" id="UP001241758">
    <property type="component" value="Unassembled WGS sequence"/>
</dbReference>
<dbReference type="InterPro" id="IPR000772">
    <property type="entry name" value="Ricin_B_lectin"/>
</dbReference>
<feature type="domain" description="Ricin B lectin" evidence="1">
    <location>
        <begin position="62"/>
        <end position="140"/>
    </location>
</feature>
<evidence type="ECO:0000313" key="3">
    <source>
        <dbReference type="Proteomes" id="UP001241758"/>
    </source>
</evidence>
<dbReference type="CDD" id="cd00161">
    <property type="entry name" value="beta-trefoil_Ricin-like"/>
    <property type="match status" value="1"/>
</dbReference>
<accession>A0ABT6WS84</accession>
<keyword evidence="3" id="KW-1185">Reference proteome</keyword>
<protein>
    <submittedName>
        <fullName evidence="2">RICIN domain-containing protein</fullName>
    </submittedName>
</protein>